<dbReference type="Gene3D" id="3.90.1750.10">
    <property type="entry name" value="Hect, E3 ligase catalytic domains"/>
    <property type="match status" value="1"/>
</dbReference>
<dbReference type="FunFam" id="3.30.2410.10:FF:000002">
    <property type="entry name" value="E3 ubiquitin-protein ligase HECW2"/>
    <property type="match status" value="1"/>
</dbReference>
<dbReference type="InterPro" id="IPR036020">
    <property type="entry name" value="WW_dom_sf"/>
</dbReference>
<feature type="compositionally biased region" description="Polar residues" evidence="8">
    <location>
        <begin position="1100"/>
        <end position="1109"/>
    </location>
</feature>
<dbReference type="Proteomes" id="UP000245119">
    <property type="component" value="Linkage Group LG5"/>
</dbReference>
<dbReference type="Pfam" id="PF00168">
    <property type="entry name" value="C2"/>
    <property type="match status" value="1"/>
</dbReference>
<feature type="compositionally biased region" description="Polar residues" evidence="8">
    <location>
        <begin position="1118"/>
        <end position="1136"/>
    </location>
</feature>
<dbReference type="SUPFAM" id="SSF51045">
    <property type="entry name" value="WW domain"/>
    <property type="match status" value="2"/>
</dbReference>
<dbReference type="InterPro" id="IPR000569">
    <property type="entry name" value="HECT_dom"/>
</dbReference>
<dbReference type="InterPro" id="IPR035983">
    <property type="entry name" value="Hect_E3_ubiquitin_ligase"/>
</dbReference>
<dbReference type="STRING" id="400727.A0A2T7PBQ9"/>
<dbReference type="Gene3D" id="2.20.70.10">
    <property type="match status" value="2"/>
</dbReference>
<dbReference type="GO" id="GO:0048814">
    <property type="term" value="P:regulation of dendrite morphogenesis"/>
    <property type="evidence" value="ECO:0007669"/>
    <property type="project" value="TreeGrafter"/>
</dbReference>
<reference evidence="12 13" key="1">
    <citation type="submission" date="2018-04" db="EMBL/GenBank/DDBJ databases">
        <title>The genome of golden apple snail Pomacea canaliculata provides insight into stress tolerance and invasive adaptation.</title>
        <authorList>
            <person name="Liu C."/>
            <person name="Liu B."/>
            <person name="Ren Y."/>
            <person name="Zhang Y."/>
            <person name="Wang H."/>
            <person name="Li S."/>
            <person name="Jiang F."/>
            <person name="Yin L."/>
            <person name="Zhang G."/>
            <person name="Qian W."/>
            <person name="Fan W."/>
        </authorList>
    </citation>
    <scope>NUCLEOTIDE SEQUENCE [LARGE SCALE GENOMIC DNA]</scope>
    <source>
        <strain evidence="12">SZHN2017</strain>
        <tissue evidence="12">Muscle</tissue>
    </source>
</reference>
<feature type="compositionally biased region" description="Polar residues" evidence="8">
    <location>
        <begin position="824"/>
        <end position="834"/>
    </location>
</feature>
<proteinExistence type="predicted"/>
<evidence type="ECO:0000256" key="6">
    <source>
        <dbReference type="ARBA" id="ARBA00022786"/>
    </source>
</evidence>
<comment type="catalytic activity">
    <reaction evidence="1">
        <text>S-ubiquitinyl-[E2 ubiquitin-conjugating enzyme]-L-cysteine + [acceptor protein]-L-lysine = [E2 ubiquitin-conjugating enzyme]-L-cysteine + N(6)-ubiquitinyl-[acceptor protein]-L-lysine.</text>
        <dbReference type="EC" id="2.3.2.26"/>
    </reaction>
</comment>
<dbReference type="Pfam" id="PF00397">
    <property type="entry name" value="WW"/>
    <property type="match status" value="1"/>
</dbReference>
<feature type="compositionally biased region" description="Polar residues" evidence="8">
    <location>
        <begin position="676"/>
        <end position="689"/>
    </location>
</feature>
<feature type="region of interest" description="Disordered" evidence="8">
    <location>
        <begin position="899"/>
        <end position="1047"/>
    </location>
</feature>
<dbReference type="GO" id="GO:0061630">
    <property type="term" value="F:ubiquitin protein ligase activity"/>
    <property type="evidence" value="ECO:0007669"/>
    <property type="project" value="UniProtKB-EC"/>
</dbReference>
<dbReference type="Pfam" id="PF16562">
    <property type="entry name" value="HECW_N"/>
    <property type="match status" value="1"/>
</dbReference>
<keyword evidence="4" id="KW-0808">Transferase</keyword>
<dbReference type="SMART" id="SM00239">
    <property type="entry name" value="C2"/>
    <property type="match status" value="1"/>
</dbReference>
<dbReference type="GO" id="GO:0005737">
    <property type="term" value="C:cytoplasm"/>
    <property type="evidence" value="ECO:0007669"/>
    <property type="project" value="TreeGrafter"/>
</dbReference>
<feature type="region of interest" description="Disordered" evidence="8">
    <location>
        <begin position="1"/>
        <end position="48"/>
    </location>
</feature>
<dbReference type="EMBL" id="PZQS01000005">
    <property type="protein sequence ID" value="PVD30848.1"/>
    <property type="molecule type" value="Genomic_DNA"/>
</dbReference>
<comment type="pathway">
    <text evidence="2">Protein modification; protein ubiquitination.</text>
</comment>
<dbReference type="Pfam" id="PF18436">
    <property type="entry name" value="HECW1_helix"/>
    <property type="match status" value="1"/>
</dbReference>
<dbReference type="EC" id="2.3.2.26" evidence="3"/>
<evidence type="ECO:0000256" key="1">
    <source>
        <dbReference type="ARBA" id="ARBA00000885"/>
    </source>
</evidence>
<dbReference type="SUPFAM" id="SSF56204">
    <property type="entry name" value="Hect, E3 ligase catalytic domain"/>
    <property type="match status" value="1"/>
</dbReference>
<evidence type="ECO:0000256" key="5">
    <source>
        <dbReference type="ARBA" id="ARBA00022737"/>
    </source>
</evidence>
<dbReference type="SMART" id="SM00456">
    <property type="entry name" value="WW"/>
    <property type="match status" value="2"/>
</dbReference>
<dbReference type="InterPro" id="IPR040524">
    <property type="entry name" value="HECW1_helix"/>
</dbReference>
<feature type="region of interest" description="Disordered" evidence="8">
    <location>
        <begin position="356"/>
        <end position="378"/>
    </location>
</feature>
<dbReference type="Gene3D" id="3.30.2160.10">
    <property type="entry name" value="Hect, E3 ligase catalytic domain"/>
    <property type="match status" value="1"/>
</dbReference>
<dbReference type="SMART" id="SM00119">
    <property type="entry name" value="HECTc"/>
    <property type="match status" value="1"/>
</dbReference>
<dbReference type="InterPro" id="IPR035892">
    <property type="entry name" value="C2_domain_sf"/>
</dbReference>
<gene>
    <name evidence="12" type="ORF">C0Q70_10123</name>
</gene>
<dbReference type="CDD" id="cd00078">
    <property type="entry name" value="HECTc"/>
    <property type="match status" value="1"/>
</dbReference>
<dbReference type="GO" id="GO:0006511">
    <property type="term" value="P:ubiquitin-dependent protein catabolic process"/>
    <property type="evidence" value="ECO:0007669"/>
    <property type="project" value="TreeGrafter"/>
</dbReference>
<feature type="compositionally biased region" description="Polar residues" evidence="8">
    <location>
        <begin position="527"/>
        <end position="539"/>
    </location>
</feature>
<evidence type="ECO:0000256" key="2">
    <source>
        <dbReference type="ARBA" id="ARBA00004906"/>
    </source>
</evidence>
<organism evidence="12 13">
    <name type="scientific">Pomacea canaliculata</name>
    <name type="common">Golden apple snail</name>
    <dbReference type="NCBI Taxonomy" id="400727"/>
    <lineage>
        <taxon>Eukaryota</taxon>
        <taxon>Metazoa</taxon>
        <taxon>Spiralia</taxon>
        <taxon>Lophotrochozoa</taxon>
        <taxon>Mollusca</taxon>
        <taxon>Gastropoda</taxon>
        <taxon>Caenogastropoda</taxon>
        <taxon>Architaenioglossa</taxon>
        <taxon>Ampullarioidea</taxon>
        <taxon>Ampullariidae</taxon>
        <taxon>Pomacea</taxon>
    </lineage>
</organism>
<dbReference type="GO" id="GO:0016567">
    <property type="term" value="P:protein ubiquitination"/>
    <property type="evidence" value="ECO:0007669"/>
    <property type="project" value="UniProtKB-UniPathway"/>
</dbReference>
<feature type="compositionally biased region" description="Polar residues" evidence="8">
    <location>
        <begin position="1379"/>
        <end position="1401"/>
    </location>
</feature>
<feature type="domain" description="HECT" evidence="11">
    <location>
        <begin position="1461"/>
        <end position="1797"/>
    </location>
</feature>
<evidence type="ECO:0000259" key="9">
    <source>
        <dbReference type="PROSITE" id="PS50004"/>
    </source>
</evidence>
<feature type="compositionally biased region" description="Polar residues" evidence="8">
    <location>
        <begin position="409"/>
        <end position="433"/>
    </location>
</feature>
<dbReference type="OrthoDB" id="5987976at2759"/>
<accession>A0A2T7PBQ9</accession>
<evidence type="ECO:0000256" key="4">
    <source>
        <dbReference type="ARBA" id="ARBA00022679"/>
    </source>
</evidence>
<dbReference type="InterPro" id="IPR000008">
    <property type="entry name" value="C2_dom"/>
</dbReference>
<name>A0A2T7PBQ9_POMCA</name>
<evidence type="ECO:0000256" key="3">
    <source>
        <dbReference type="ARBA" id="ARBA00012485"/>
    </source>
</evidence>
<dbReference type="FunFam" id="3.30.2160.10:FF:000001">
    <property type="entry name" value="E3 ubiquitin-protein ligase NEDD4-like"/>
    <property type="match status" value="1"/>
</dbReference>
<dbReference type="PANTHER" id="PTHR11254">
    <property type="entry name" value="HECT DOMAIN UBIQUITIN-PROTEIN LIGASE"/>
    <property type="match status" value="1"/>
</dbReference>
<dbReference type="SUPFAM" id="SSF49562">
    <property type="entry name" value="C2 domain (Calcium/lipid-binding domain, CaLB)"/>
    <property type="match status" value="1"/>
</dbReference>
<dbReference type="PROSITE" id="PS50004">
    <property type="entry name" value="C2"/>
    <property type="match status" value="1"/>
</dbReference>
<dbReference type="CDD" id="cd00201">
    <property type="entry name" value="WW"/>
    <property type="match status" value="2"/>
</dbReference>
<feature type="region of interest" description="Disordered" evidence="8">
    <location>
        <begin position="818"/>
        <end position="887"/>
    </location>
</feature>
<feature type="region of interest" description="Disordered" evidence="8">
    <location>
        <begin position="1071"/>
        <end position="1150"/>
    </location>
</feature>
<feature type="domain" description="WW" evidence="10">
    <location>
        <begin position="1220"/>
        <end position="1253"/>
    </location>
</feature>
<feature type="region of interest" description="Disordered" evidence="8">
    <location>
        <begin position="394"/>
        <end position="554"/>
    </location>
</feature>
<evidence type="ECO:0000256" key="8">
    <source>
        <dbReference type="SAM" id="MobiDB-lite"/>
    </source>
</evidence>
<feature type="region of interest" description="Disordered" evidence="8">
    <location>
        <begin position="1377"/>
        <end position="1403"/>
    </location>
</feature>
<feature type="compositionally biased region" description="Pro residues" evidence="8">
    <location>
        <begin position="658"/>
        <end position="667"/>
    </location>
</feature>
<dbReference type="PROSITE" id="PS01159">
    <property type="entry name" value="WW_DOMAIN_1"/>
    <property type="match status" value="2"/>
</dbReference>
<dbReference type="Gene3D" id="2.60.40.150">
    <property type="entry name" value="C2 domain"/>
    <property type="match status" value="1"/>
</dbReference>
<evidence type="ECO:0000313" key="13">
    <source>
        <dbReference type="Proteomes" id="UP000245119"/>
    </source>
</evidence>
<feature type="region of interest" description="Disordered" evidence="8">
    <location>
        <begin position="1269"/>
        <end position="1300"/>
    </location>
</feature>
<feature type="compositionally biased region" description="Low complexity" evidence="8">
    <location>
        <begin position="1002"/>
        <end position="1015"/>
    </location>
</feature>
<keyword evidence="13" id="KW-1185">Reference proteome</keyword>
<feature type="compositionally biased region" description="Polar residues" evidence="8">
    <location>
        <begin position="1071"/>
        <end position="1090"/>
    </location>
</feature>
<dbReference type="InterPro" id="IPR001202">
    <property type="entry name" value="WW_dom"/>
</dbReference>
<feature type="compositionally biased region" description="Basic and acidic residues" evidence="8">
    <location>
        <begin position="498"/>
        <end position="509"/>
    </location>
</feature>
<feature type="domain" description="C2" evidence="9">
    <location>
        <begin position="159"/>
        <end position="297"/>
    </location>
</feature>
<feature type="region of interest" description="Disordered" evidence="8">
    <location>
        <begin position="583"/>
        <end position="755"/>
    </location>
</feature>
<feature type="compositionally biased region" description="Polar residues" evidence="8">
    <location>
        <begin position="737"/>
        <end position="750"/>
    </location>
</feature>
<dbReference type="InterPro" id="IPR032348">
    <property type="entry name" value="HECW_N"/>
</dbReference>
<evidence type="ECO:0000259" key="10">
    <source>
        <dbReference type="PROSITE" id="PS50020"/>
    </source>
</evidence>
<dbReference type="Gene3D" id="2.60.40.2840">
    <property type="match status" value="1"/>
</dbReference>
<protein>
    <recommendedName>
        <fullName evidence="3">HECT-type E3 ubiquitin transferase</fullName>
        <ecNumber evidence="3">2.3.2.26</ecNumber>
    </recommendedName>
</protein>
<feature type="domain" description="WW" evidence="10">
    <location>
        <begin position="1041"/>
        <end position="1074"/>
    </location>
</feature>
<feature type="compositionally biased region" description="Polar residues" evidence="8">
    <location>
        <begin position="448"/>
        <end position="478"/>
    </location>
</feature>
<dbReference type="Gene3D" id="3.30.2410.10">
    <property type="entry name" value="Hect, E3 ligase catalytic domain"/>
    <property type="match status" value="1"/>
</dbReference>
<feature type="compositionally biased region" description="Polar residues" evidence="8">
    <location>
        <begin position="941"/>
        <end position="954"/>
    </location>
</feature>
<evidence type="ECO:0000256" key="7">
    <source>
        <dbReference type="PROSITE-ProRule" id="PRU00104"/>
    </source>
</evidence>
<sequence>MSRSNSDYSSIDDLSLPRNQSTGSGLPVPAPHTLRERSNSDSNLSLSSPQSWSALTVDRRECILDHSHSCHIVVSWDIREDVSAQDWIALYRAEETDSSKFLECKTRGACGGQTGQITWDFSNIVHVLDKDVTHVCFKYFKGSSGDVVATSPIVTVRKTSDTDQTSIYLDKASVVKSDESQVLFRLCISELEACNLKKGVFFNPDPYMKLTIIPSQAQPPEGHHYRDLRSSVCPSTTNPVWDNETFTLDAYVSDLVELEVKDKFSKSRPTMNRFLGKAVVAVQRIMDKIIQEQGPAYFHLDLTRRNPSDNVSGTIKFKTAMEMLLSNSIKGEERKKNHQRKTSLPAHLNLVSGQTHVSGHRHRHTDPGLPSARNVSRDSGITEEVHDTCDTAISQMTKSKVPRSEAEQETLSVQDSFDQSSPSACAVPNSGNGRTKIAANNGAGPSGVTGTALHNQTDSSDSGTSMSLISSGDNSGGSIPQAGPGFTSALQSAEEEEPRDREEVLRSGDGRLSVNNGCDSLNGIMHRSTSGDIHSSINHSGGLGPNGRQQESQVHSQVAAIIGLPGGREGGAAVVSSMGGQTVVNRTDQGGALRGCTPDPPSLPPRTYREQPAPPLPPRHHRREKEAPPLPPRHNSEKVHRKRQAEPVPMERTMSLDLPPPPLPPRTYSPIHMASGSHSPGSAIPSSQVPDGGSSEGFAPISHCDNSHHHHVSFESPSTSNESASTSREDDSMDALSRSQLGCQHPQSRHSVAELERTRGRDPLLAQNLGLINQARERNSLPVLTDNSPSLHSGGITPPVRPHPRLVRTSAMDQSLAHRPQPPLVSSISEQTPPTAHEHTELQRLRGRSVDAVSSEQGGMTPSSSTVMPPRLQPRVRMSEEERQQQWQQINQQLQLWTRRQKKRVESPQLDAHGHSPGPDSDDMTMSFNECESSHLEAPTLPSSMSSPHISAQSAHGAHSPLASGQQGLDDMLDGREGRMRSSVASSNSHSRDNGTPHVALSRSASSGHAHSRSTGEGGSAPLPKVPARRPKYHRVDGTDDPLPSGWEARVDSHGRIFYIDHVNRTTTWQRPSLGTQTVQRRPTLSSEQRQQLDRRYQSIRRTITQSRQPEPEPVPTMQENANSGPPQKQEVSPRQSEPGPAHPNDPERSIYRLPAVRFLTRPDFFPMLQGNEVAMAEYNRNGTLKHMITKIRRDPRTFERYQHNRDLVSFMNLFSDTSKELPPRWEMKYDRAGKPFFIDHTMRATTFIDPRLPVEVPLINPDFLQTPVARGPGRGARTEPAVSDAPVPPPRQPVETPSSIPTAYNEKVVLFLRQPNVDELLKEKVCHYSANTALREKVHKIISRGTEVLDRLSNDIDLILLLSQFENEIMSYVPPSPNTRQTISTPSGSTEHAVQESPQAVQRGPVRVPAPYKRDFQAKLRNFYRKLESKGYGQGPGKLKLTVRRDHVLEDAFNKIMSTPKKELQKNKLYITFAGEEGLDYGGPSREFFFLLSRELFNPYYGLFEYSANDSYTVQISPLSAFVENAHEWFRFSGRVLGLALVHQYLLDAFFTRPFYKALLRVPLSLDDVETIDTEFYQSLLWIKENDISEVDLDLTFSVSEEVFGQVTERELKPNGKNIPVTERNKKDYLERMVKWRLERGVTEQTDSLIKGFHEVLDGRLVSIFDARELELVIAGTVEIDIADWRMNTDYRSGYHDQHPVIIWFWEAIEKFDNERQLRLLQFVTGTSSIPYEGFSALRGSNGPRKFCIEKWGKITSLPRAHTCFNRLDLPPYTTCEMLFEKLVMAVEETSTFGIE</sequence>
<dbReference type="PROSITE" id="PS50237">
    <property type="entry name" value="HECT"/>
    <property type="match status" value="1"/>
</dbReference>
<dbReference type="FunFam" id="3.90.1750.10:FF:000079">
    <property type="entry name" value="E3 ubiquitin-protein ligase"/>
    <property type="match status" value="1"/>
</dbReference>
<dbReference type="InterPro" id="IPR050409">
    <property type="entry name" value="E3_ubiq-protein_ligase"/>
</dbReference>
<comment type="caution">
    <text evidence="12">The sequence shown here is derived from an EMBL/GenBank/DDBJ whole genome shotgun (WGS) entry which is preliminary data.</text>
</comment>
<dbReference type="Pfam" id="PF00632">
    <property type="entry name" value="HECT"/>
    <property type="match status" value="1"/>
</dbReference>
<evidence type="ECO:0000259" key="11">
    <source>
        <dbReference type="PROSITE" id="PS50237"/>
    </source>
</evidence>
<feature type="compositionally biased region" description="Low complexity" evidence="8">
    <location>
        <begin position="714"/>
        <end position="726"/>
    </location>
</feature>
<feature type="compositionally biased region" description="Polar residues" evidence="8">
    <location>
        <begin position="852"/>
        <end position="867"/>
    </location>
</feature>
<dbReference type="UniPathway" id="UPA00143"/>
<keyword evidence="6 7" id="KW-0833">Ubl conjugation pathway</keyword>
<keyword evidence="5" id="KW-0677">Repeat</keyword>
<feature type="active site" description="Glycyl thioester intermediate" evidence="7">
    <location>
        <position position="1765"/>
    </location>
</feature>
<dbReference type="PANTHER" id="PTHR11254:SF320">
    <property type="entry name" value="HECT-TYPE E3 UBIQUITIN TRANSFERASE"/>
    <property type="match status" value="1"/>
</dbReference>
<dbReference type="PROSITE" id="PS50020">
    <property type="entry name" value="WW_DOMAIN_2"/>
    <property type="match status" value="2"/>
</dbReference>
<evidence type="ECO:0000313" key="12">
    <source>
        <dbReference type="EMBL" id="PVD30848.1"/>
    </source>
</evidence>